<evidence type="ECO:0000256" key="1">
    <source>
        <dbReference type="ARBA" id="ARBA00009981"/>
    </source>
</evidence>
<dbReference type="Proteomes" id="UP000183203">
    <property type="component" value="Unassembled WGS sequence"/>
</dbReference>
<organism evidence="3 4">
    <name type="scientific">Microbacterium enclense</name>
    <dbReference type="NCBI Taxonomy" id="993073"/>
    <lineage>
        <taxon>Bacteria</taxon>
        <taxon>Bacillati</taxon>
        <taxon>Actinomycetota</taxon>
        <taxon>Actinomycetes</taxon>
        <taxon>Micrococcales</taxon>
        <taxon>Microbacteriaceae</taxon>
        <taxon>Microbacterium</taxon>
    </lineage>
</organism>
<evidence type="ECO:0008006" key="5">
    <source>
        <dbReference type="Google" id="ProtNLM"/>
    </source>
</evidence>
<name>A0A1G6RG70_9MICO</name>
<feature type="region of interest" description="Disordered" evidence="2">
    <location>
        <begin position="1"/>
        <end position="23"/>
    </location>
</feature>
<dbReference type="InterPro" id="IPR036165">
    <property type="entry name" value="YefM-like_sf"/>
</dbReference>
<dbReference type="RefSeq" id="WP_058233637.1">
    <property type="nucleotide sequence ID" value="NZ_FMYG01000011.1"/>
</dbReference>
<feature type="compositionally biased region" description="Polar residues" evidence="2">
    <location>
        <begin position="1"/>
        <end position="18"/>
    </location>
</feature>
<sequence length="154" mass="16837">MATTTVPQSSPRTFPSSDLSRHAPRVFAAAEENPVDVTRRDGEDMVLMTKREAGARDQLLQIAAQLIAVATDDRGTLTDRMSDRFEWMLALSEEDRRVCAKNLLDAARASFATGQSHRAIAEMTAWRETAVALAAGLGASPVEWLDEPVAVERP</sequence>
<proteinExistence type="inferred from homology"/>
<evidence type="ECO:0000313" key="4">
    <source>
        <dbReference type="Proteomes" id="UP000183203"/>
    </source>
</evidence>
<dbReference type="EMBL" id="FMYG01000011">
    <property type="protein sequence ID" value="SDD03441.1"/>
    <property type="molecule type" value="Genomic_DNA"/>
</dbReference>
<dbReference type="SUPFAM" id="SSF143120">
    <property type="entry name" value="YefM-like"/>
    <property type="match status" value="1"/>
</dbReference>
<comment type="similarity">
    <text evidence="1">Belongs to the phD/YefM antitoxin family.</text>
</comment>
<accession>A0A1G6RG70</accession>
<evidence type="ECO:0000256" key="2">
    <source>
        <dbReference type="SAM" id="MobiDB-lite"/>
    </source>
</evidence>
<dbReference type="STRING" id="993073.AS029_16225"/>
<evidence type="ECO:0000313" key="3">
    <source>
        <dbReference type="EMBL" id="SDD03441.1"/>
    </source>
</evidence>
<reference evidence="3 4" key="1">
    <citation type="submission" date="2016-09" db="EMBL/GenBank/DDBJ databases">
        <authorList>
            <person name="Capua I."/>
            <person name="De Benedictis P."/>
            <person name="Joannis T."/>
            <person name="Lombin L.H."/>
            <person name="Cattoli G."/>
        </authorList>
    </citation>
    <scope>NUCLEOTIDE SEQUENCE [LARGE SCALE GENOMIC DNA]</scope>
    <source>
        <strain evidence="3 4">NIO-1002</strain>
    </source>
</reference>
<gene>
    <name evidence="3" type="ORF">SAMN05216418_0120</name>
</gene>
<protein>
    <recommendedName>
        <fullName evidence="5">Prevent-host-death protein</fullName>
    </recommendedName>
</protein>
<dbReference type="AlphaFoldDB" id="A0A1G6RG70"/>
<dbReference type="OrthoDB" id="3378334at2"/>